<evidence type="ECO:0000313" key="1">
    <source>
        <dbReference type="EMBL" id="ABC31014.1"/>
    </source>
</evidence>
<dbReference type="KEGG" id="hch:HCH_04307"/>
<dbReference type="NCBIfam" id="TIGR02292">
    <property type="entry name" value="ygfB_yecA"/>
    <property type="match status" value="1"/>
</dbReference>
<dbReference type="OrthoDB" id="570299at2"/>
<reference evidence="1 2" key="1">
    <citation type="journal article" date="2005" name="Nucleic Acids Res.">
        <title>Genomic blueprint of Hahella chejuensis, a marine microbe producing an algicidal agent.</title>
        <authorList>
            <person name="Jeong H."/>
            <person name="Yim J.H."/>
            <person name="Lee C."/>
            <person name="Choi S.-H."/>
            <person name="Park Y.K."/>
            <person name="Yoon S.H."/>
            <person name="Hur C.-G."/>
            <person name="Kang H.-Y."/>
            <person name="Kim D."/>
            <person name="Lee H.H."/>
            <person name="Park K.H."/>
            <person name="Park S.-H."/>
            <person name="Park H.-S."/>
            <person name="Lee H.K."/>
            <person name="Oh T.K."/>
            <person name="Kim J.F."/>
        </authorList>
    </citation>
    <scope>NUCLEOTIDE SEQUENCE [LARGE SCALE GENOMIC DNA]</scope>
    <source>
        <strain evidence="1 2">KCTC 2396</strain>
    </source>
</reference>
<dbReference type="Gene3D" id="3.10.450.50">
    <property type="match status" value="1"/>
</dbReference>
<sequence length="255" mass="29235">MGVEFPSVYPRGHVASGYESDPRFIDLRAFLCDAERCEDLLNYNQCHGFLFGLACCPVEIDEEYWLPVALGECYQEELCRADSTVIEDMKALYQEIRGQIEACALTLPSDCQFSWDTEERRNFENWCEGVILADEWLGPNWMRALEMLAQRDPGGYEKMSRDLDDTISILKVFQDVDAALEILEREGASQQDDFREELRGAHEDLNGYLMRYAKAGRGLSVYFQHHDPLVREEPKVGRNDPCPCGSGKKFKKCCL</sequence>
<dbReference type="Pfam" id="PF03695">
    <property type="entry name" value="UPF0149"/>
    <property type="match status" value="1"/>
</dbReference>
<dbReference type="InterPro" id="IPR036255">
    <property type="entry name" value="YgfB-like_sf"/>
</dbReference>
<proteinExistence type="predicted"/>
<dbReference type="SUPFAM" id="SSF101327">
    <property type="entry name" value="YgfB-like"/>
    <property type="match status" value="1"/>
</dbReference>
<dbReference type="InterPro" id="IPR011978">
    <property type="entry name" value="YgfB-like"/>
</dbReference>
<organism evidence="1 2">
    <name type="scientific">Hahella chejuensis (strain KCTC 2396)</name>
    <dbReference type="NCBI Taxonomy" id="349521"/>
    <lineage>
        <taxon>Bacteria</taxon>
        <taxon>Pseudomonadati</taxon>
        <taxon>Pseudomonadota</taxon>
        <taxon>Gammaproteobacteria</taxon>
        <taxon>Oceanospirillales</taxon>
        <taxon>Hahellaceae</taxon>
        <taxon>Hahella</taxon>
    </lineage>
</organism>
<dbReference type="eggNOG" id="COG3012">
    <property type="taxonomic scope" value="Bacteria"/>
</dbReference>
<dbReference type="Proteomes" id="UP000000238">
    <property type="component" value="Chromosome"/>
</dbReference>
<dbReference type="Pfam" id="PF02810">
    <property type="entry name" value="SEC-C"/>
    <property type="match status" value="1"/>
</dbReference>
<keyword evidence="2" id="KW-1185">Reference proteome</keyword>
<dbReference type="HOGENOM" id="CLU_078487_1_1_6"/>
<dbReference type="EMBL" id="CP000155">
    <property type="protein sequence ID" value="ABC31014.1"/>
    <property type="molecule type" value="Genomic_DNA"/>
</dbReference>
<accession>Q2SEB0</accession>
<gene>
    <name evidence="1" type="ordered locus">HCH_04307</name>
</gene>
<dbReference type="SUPFAM" id="SSF103642">
    <property type="entry name" value="Sec-C motif"/>
    <property type="match status" value="1"/>
</dbReference>
<name>Q2SEB0_HAHCH</name>
<protein>
    <submittedName>
        <fullName evidence="1">Predicted metal-binding protein related to the C-terminal domain of SecA</fullName>
    </submittedName>
</protein>
<evidence type="ECO:0000313" key="2">
    <source>
        <dbReference type="Proteomes" id="UP000000238"/>
    </source>
</evidence>
<dbReference type="AlphaFoldDB" id="Q2SEB0"/>
<dbReference type="InterPro" id="IPR004027">
    <property type="entry name" value="SEC_C_motif"/>
</dbReference>
<dbReference type="eggNOG" id="COG3318">
    <property type="taxonomic scope" value="Bacteria"/>
</dbReference>